<name>A0A2H3JM91_WOLCO</name>
<dbReference type="OrthoDB" id="3259063at2759"/>
<evidence type="ECO:0000256" key="1">
    <source>
        <dbReference type="SAM" id="MobiDB-lite"/>
    </source>
</evidence>
<dbReference type="OMA" id="NQELMGA"/>
<sequence length="232" mass="25027">MSSTTAIANGVHPPAGDNQSAWPQRLSASFSSIAEQISAASAALAALDVAVSAPAVAGGDTDVARLVAGLSSRLDGIERTQVQLGQELDAVRGQVERLQGHEQEHGREHETITVIEEPREGVEPEPDLRVIVAELQKKVEGIQETVRLNQAQLYARLQNAVIINKKSAVKPLVMADGKTPSNFPGTKGEFENMTKERYEYLLKSYGQPIKGDTLAKREAVREFLGLPPPSDK</sequence>
<keyword evidence="3" id="KW-1185">Reference proteome</keyword>
<feature type="region of interest" description="Disordered" evidence="1">
    <location>
        <begin position="1"/>
        <end position="22"/>
    </location>
</feature>
<accession>A0A2H3JM91</accession>
<evidence type="ECO:0000313" key="2">
    <source>
        <dbReference type="EMBL" id="PCH43312.1"/>
    </source>
</evidence>
<dbReference type="AlphaFoldDB" id="A0A2H3JM91"/>
<reference evidence="2 3" key="1">
    <citation type="journal article" date="2012" name="Science">
        <title>The Paleozoic origin of enzymatic lignin decomposition reconstructed from 31 fungal genomes.</title>
        <authorList>
            <person name="Floudas D."/>
            <person name="Binder M."/>
            <person name="Riley R."/>
            <person name="Barry K."/>
            <person name="Blanchette R.A."/>
            <person name="Henrissat B."/>
            <person name="Martinez A.T."/>
            <person name="Otillar R."/>
            <person name="Spatafora J.W."/>
            <person name="Yadav J.S."/>
            <person name="Aerts A."/>
            <person name="Benoit I."/>
            <person name="Boyd A."/>
            <person name="Carlson A."/>
            <person name="Copeland A."/>
            <person name="Coutinho P.M."/>
            <person name="de Vries R.P."/>
            <person name="Ferreira P."/>
            <person name="Findley K."/>
            <person name="Foster B."/>
            <person name="Gaskell J."/>
            <person name="Glotzer D."/>
            <person name="Gorecki P."/>
            <person name="Heitman J."/>
            <person name="Hesse C."/>
            <person name="Hori C."/>
            <person name="Igarashi K."/>
            <person name="Jurgens J.A."/>
            <person name="Kallen N."/>
            <person name="Kersten P."/>
            <person name="Kohler A."/>
            <person name="Kuees U."/>
            <person name="Kumar T.K.A."/>
            <person name="Kuo A."/>
            <person name="LaButti K."/>
            <person name="Larrondo L.F."/>
            <person name="Lindquist E."/>
            <person name="Ling A."/>
            <person name="Lombard V."/>
            <person name="Lucas S."/>
            <person name="Lundell T."/>
            <person name="Martin R."/>
            <person name="McLaughlin D.J."/>
            <person name="Morgenstern I."/>
            <person name="Morin E."/>
            <person name="Murat C."/>
            <person name="Nagy L.G."/>
            <person name="Nolan M."/>
            <person name="Ohm R.A."/>
            <person name="Patyshakuliyeva A."/>
            <person name="Rokas A."/>
            <person name="Ruiz-Duenas F.J."/>
            <person name="Sabat G."/>
            <person name="Salamov A."/>
            <person name="Samejima M."/>
            <person name="Schmutz J."/>
            <person name="Slot J.C."/>
            <person name="St John F."/>
            <person name="Stenlid J."/>
            <person name="Sun H."/>
            <person name="Sun S."/>
            <person name="Syed K."/>
            <person name="Tsang A."/>
            <person name="Wiebenga A."/>
            <person name="Young D."/>
            <person name="Pisabarro A."/>
            <person name="Eastwood D.C."/>
            <person name="Martin F."/>
            <person name="Cullen D."/>
            <person name="Grigoriev I.V."/>
            <person name="Hibbett D.S."/>
        </authorList>
    </citation>
    <scope>NUCLEOTIDE SEQUENCE [LARGE SCALE GENOMIC DNA]</scope>
    <source>
        <strain evidence="2 3">MD-104</strain>
    </source>
</reference>
<gene>
    <name evidence="2" type="ORF">WOLCODRAFT_103389</name>
</gene>
<dbReference type="Proteomes" id="UP000218811">
    <property type="component" value="Unassembled WGS sequence"/>
</dbReference>
<evidence type="ECO:0000313" key="3">
    <source>
        <dbReference type="Proteomes" id="UP000218811"/>
    </source>
</evidence>
<protein>
    <submittedName>
        <fullName evidence="2">Uncharacterized protein</fullName>
    </submittedName>
</protein>
<organism evidence="2 3">
    <name type="scientific">Wolfiporia cocos (strain MD-104)</name>
    <name type="common">Brown rot fungus</name>
    <dbReference type="NCBI Taxonomy" id="742152"/>
    <lineage>
        <taxon>Eukaryota</taxon>
        <taxon>Fungi</taxon>
        <taxon>Dikarya</taxon>
        <taxon>Basidiomycota</taxon>
        <taxon>Agaricomycotina</taxon>
        <taxon>Agaricomycetes</taxon>
        <taxon>Polyporales</taxon>
        <taxon>Phaeolaceae</taxon>
        <taxon>Wolfiporia</taxon>
    </lineage>
</organism>
<dbReference type="Pfam" id="PF07957">
    <property type="entry name" value="DUF3294"/>
    <property type="match status" value="1"/>
</dbReference>
<dbReference type="EMBL" id="KB468135">
    <property type="protein sequence ID" value="PCH43312.1"/>
    <property type="molecule type" value="Genomic_DNA"/>
</dbReference>
<proteinExistence type="predicted"/>
<dbReference type="STRING" id="742152.A0A2H3JM91"/>
<dbReference type="InterPro" id="IPR012917">
    <property type="entry name" value="DUF3294"/>
</dbReference>